<reference evidence="1 2" key="1">
    <citation type="submission" date="2021-03" db="EMBL/GenBank/DDBJ databases">
        <title>Sequencing the genomes of 1000 actinobacteria strains.</title>
        <authorList>
            <person name="Klenk H.-P."/>
        </authorList>
    </citation>
    <scope>NUCLEOTIDE SEQUENCE [LARGE SCALE GENOMIC DNA]</scope>
    <source>
        <strain evidence="1 2">DSM 44580</strain>
    </source>
</reference>
<dbReference type="Proteomes" id="UP001519363">
    <property type="component" value="Unassembled WGS sequence"/>
</dbReference>
<accession>A0ABS5ANW3</accession>
<name>A0ABS5ANW3_9PSEU</name>
<sequence>MPNLDFYAAADDWPAVLATVFDLGLFRVLEADSAPGRDLREFHTADEVPSGRASHHLALFVTGSGPGPLAARIDFAPGAHPDASFRYTCEGWGLVQLQYGGPFGVRGLTLSHTNHNTAKRAAAWAATLTRLGDPEDWDWAKVTSASGRLNRAIRRLAVAKTGPHPVLPGAARLLGA</sequence>
<dbReference type="RefSeq" id="WP_086788856.1">
    <property type="nucleotide sequence ID" value="NZ_JAGIOO010000001.1"/>
</dbReference>
<dbReference type="EMBL" id="JAGIOO010000001">
    <property type="protein sequence ID" value="MBP2478241.1"/>
    <property type="molecule type" value="Genomic_DNA"/>
</dbReference>
<organism evidence="1 2">
    <name type="scientific">Crossiella equi</name>
    <dbReference type="NCBI Taxonomy" id="130796"/>
    <lineage>
        <taxon>Bacteria</taxon>
        <taxon>Bacillati</taxon>
        <taxon>Actinomycetota</taxon>
        <taxon>Actinomycetes</taxon>
        <taxon>Pseudonocardiales</taxon>
        <taxon>Pseudonocardiaceae</taxon>
        <taxon>Crossiella</taxon>
    </lineage>
</organism>
<evidence type="ECO:0000313" key="1">
    <source>
        <dbReference type="EMBL" id="MBP2478241.1"/>
    </source>
</evidence>
<gene>
    <name evidence="1" type="ORF">JOF53_007113</name>
</gene>
<keyword evidence="2" id="KW-1185">Reference proteome</keyword>
<comment type="caution">
    <text evidence="1">The sequence shown here is derived from an EMBL/GenBank/DDBJ whole genome shotgun (WGS) entry which is preliminary data.</text>
</comment>
<evidence type="ECO:0000313" key="2">
    <source>
        <dbReference type="Proteomes" id="UP001519363"/>
    </source>
</evidence>
<proteinExistence type="predicted"/>
<protein>
    <submittedName>
        <fullName evidence="1">Uncharacterized protein</fullName>
    </submittedName>
</protein>